<dbReference type="RefSeq" id="WP_120029143.1">
    <property type="nucleotide sequence ID" value="NZ_QVMU01000001.1"/>
</dbReference>
<dbReference type="EMBL" id="QVMU01000001">
    <property type="protein sequence ID" value="RJX75386.1"/>
    <property type="molecule type" value="Genomic_DNA"/>
</dbReference>
<evidence type="ECO:0000259" key="11">
    <source>
        <dbReference type="PROSITE" id="PS50192"/>
    </source>
</evidence>
<dbReference type="PROSITE" id="PS50885">
    <property type="entry name" value="HAMP"/>
    <property type="match status" value="1"/>
</dbReference>
<dbReference type="GO" id="GO:0005886">
    <property type="term" value="C:plasma membrane"/>
    <property type="evidence" value="ECO:0007669"/>
    <property type="project" value="UniProtKB-SubCell"/>
</dbReference>
<dbReference type="PANTHER" id="PTHR32089">
    <property type="entry name" value="METHYL-ACCEPTING CHEMOTAXIS PROTEIN MCPB"/>
    <property type="match status" value="1"/>
</dbReference>
<feature type="domain" description="Methyl-accepting transducer" evidence="10">
    <location>
        <begin position="271"/>
        <end position="507"/>
    </location>
</feature>
<evidence type="ECO:0000256" key="7">
    <source>
        <dbReference type="ARBA" id="ARBA00029447"/>
    </source>
</evidence>
<feature type="transmembrane region" description="Helical" evidence="9">
    <location>
        <begin position="6"/>
        <end position="30"/>
    </location>
</feature>
<dbReference type="SMART" id="SM00283">
    <property type="entry name" value="MA"/>
    <property type="match status" value="1"/>
</dbReference>
<dbReference type="SMART" id="SM00304">
    <property type="entry name" value="HAMP"/>
    <property type="match status" value="1"/>
</dbReference>
<protein>
    <submittedName>
        <fullName evidence="13">Methyl-accepting chemotaxis protein</fullName>
    </submittedName>
</protein>
<dbReference type="Pfam" id="PF00672">
    <property type="entry name" value="HAMP"/>
    <property type="match status" value="1"/>
</dbReference>
<feature type="domain" description="T-SNARE coiled-coil homology" evidence="11">
    <location>
        <begin position="458"/>
        <end position="520"/>
    </location>
</feature>
<dbReference type="PROSITE" id="PS50111">
    <property type="entry name" value="CHEMOTAXIS_TRANSDUC_2"/>
    <property type="match status" value="1"/>
</dbReference>
<dbReference type="Pfam" id="PF00015">
    <property type="entry name" value="MCPsignal"/>
    <property type="match status" value="1"/>
</dbReference>
<comment type="caution">
    <text evidence="13">The sequence shown here is derived from an EMBL/GenBank/DDBJ whole genome shotgun (WGS) entry which is preliminary data.</text>
</comment>
<feature type="transmembrane region" description="Helical" evidence="9">
    <location>
        <begin position="185"/>
        <end position="209"/>
    </location>
</feature>
<dbReference type="CDD" id="cd06225">
    <property type="entry name" value="HAMP"/>
    <property type="match status" value="1"/>
</dbReference>
<dbReference type="InterPro" id="IPR000727">
    <property type="entry name" value="T_SNARE_dom"/>
</dbReference>
<comment type="subcellular location">
    <subcellularLocation>
        <location evidence="1">Cell inner membrane</location>
        <topology evidence="1">Multi-pass membrane protein</topology>
    </subcellularLocation>
</comment>
<evidence type="ECO:0000256" key="5">
    <source>
        <dbReference type="ARBA" id="ARBA00023136"/>
    </source>
</evidence>
<evidence type="ECO:0000256" key="6">
    <source>
        <dbReference type="ARBA" id="ARBA00023224"/>
    </source>
</evidence>
<keyword evidence="5 9" id="KW-0472">Membrane</keyword>
<sequence>MKNLPIAMKVAIPLIGMIVTFTCSTVFSVLQSKQQTELNAQLNDQVQPTIEKLDDAYRDLYQVMLAANSLPQVTSEDEIAYHTEEFHDNAKKAVPRMKSAQALYDTGLLSQETYQNYVELIRETEAWLVVYQPLFAAPKDTYRFFTLNSLTLSNGFESIREKLGNVRDELEKQQLSLRSQMDASIALSGFVVEVGVVIALLVGIAAYWANRRYVVTPIKNIEAAMDDIAQGEGDLSQRITVESKDEIGHLADSFNLFISKIHQTVEDVIISSNAVRADMENIKSLTQSLAEFSGNQQQESELVATAVHEMLATSETVRDNANVAANASHSANREADQTNTILASTVESIESLSADIRNASDVIDTLDLDVANIVSILDVIRGIADQTNLLALNAAIEAARAGEQGRGFAVVAEEVRSLASRTQESTGEIQTMIERLQNGAQQAVSVMESSQQSSGQMIATAGDASDSLDKIRGSIESINDMNTQIATAANEQSNVSNEVNVNIQRIADNSHQMVEMVSSADNACLSLSEQCQRLDKLVAAFKV</sequence>
<feature type="domain" description="HAMP" evidence="12">
    <location>
        <begin position="212"/>
        <end position="266"/>
    </location>
</feature>
<dbReference type="OrthoDB" id="2489132at2"/>
<evidence type="ECO:0000313" key="13">
    <source>
        <dbReference type="EMBL" id="RJX75386.1"/>
    </source>
</evidence>
<dbReference type="GO" id="GO:0006935">
    <property type="term" value="P:chemotaxis"/>
    <property type="evidence" value="ECO:0007669"/>
    <property type="project" value="InterPro"/>
</dbReference>
<reference evidence="13 14" key="1">
    <citation type="submission" date="2018-08" db="EMBL/GenBank/DDBJ databases">
        <title>Vibrio isolated from the Eastern China Marginal Seas.</title>
        <authorList>
            <person name="Li Y."/>
        </authorList>
    </citation>
    <scope>NUCLEOTIDE SEQUENCE [LARGE SCALE GENOMIC DNA]</scope>
    <source>
        <strain evidence="13 14">BEI233</strain>
    </source>
</reference>
<evidence type="ECO:0000256" key="3">
    <source>
        <dbReference type="ARBA" id="ARBA00022692"/>
    </source>
</evidence>
<comment type="similarity">
    <text evidence="7">Belongs to the methyl-accepting chemotaxis (MCP) protein family.</text>
</comment>
<evidence type="ECO:0000256" key="2">
    <source>
        <dbReference type="ARBA" id="ARBA00022519"/>
    </source>
</evidence>
<dbReference type="InterPro" id="IPR004090">
    <property type="entry name" value="Chemotax_Me-accpt_rcpt"/>
</dbReference>
<dbReference type="Gene3D" id="1.10.287.950">
    <property type="entry name" value="Methyl-accepting chemotaxis protein"/>
    <property type="match status" value="1"/>
</dbReference>
<accession>A0A3A6QXX8</accession>
<gene>
    <name evidence="13" type="ORF">DZ860_01515</name>
</gene>
<proteinExistence type="inferred from homology"/>
<dbReference type="SUPFAM" id="SSF58104">
    <property type="entry name" value="Methyl-accepting chemotaxis protein (MCP) signaling domain"/>
    <property type="match status" value="1"/>
</dbReference>
<keyword evidence="4 9" id="KW-1133">Transmembrane helix</keyword>
<dbReference type="AlphaFoldDB" id="A0A3A6QXX8"/>
<dbReference type="PROSITE" id="PS50192">
    <property type="entry name" value="T_SNARE"/>
    <property type="match status" value="1"/>
</dbReference>
<evidence type="ECO:0000256" key="4">
    <source>
        <dbReference type="ARBA" id="ARBA00022989"/>
    </source>
</evidence>
<keyword evidence="3 9" id="KW-0812">Transmembrane</keyword>
<evidence type="ECO:0000256" key="9">
    <source>
        <dbReference type="SAM" id="Phobius"/>
    </source>
</evidence>
<keyword evidence="14" id="KW-1185">Reference proteome</keyword>
<evidence type="ECO:0000313" key="14">
    <source>
        <dbReference type="Proteomes" id="UP000273252"/>
    </source>
</evidence>
<dbReference type="InterPro" id="IPR004089">
    <property type="entry name" value="MCPsignal_dom"/>
</dbReference>
<dbReference type="InterPro" id="IPR003660">
    <property type="entry name" value="HAMP_dom"/>
</dbReference>
<organism evidence="13 14">
    <name type="scientific">Vibrio sinensis</name>
    <dbReference type="NCBI Taxonomy" id="2302434"/>
    <lineage>
        <taxon>Bacteria</taxon>
        <taxon>Pseudomonadati</taxon>
        <taxon>Pseudomonadota</taxon>
        <taxon>Gammaproteobacteria</taxon>
        <taxon>Vibrionales</taxon>
        <taxon>Vibrionaceae</taxon>
        <taxon>Vibrio</taxon>
    </lineage>
</organism>
<evidence type="ECO:0000256" key="8">
    <source>
        <dbReference type="PROSITE-ProRule" id="PRU00284"/>
    </source>
</evidence>
<keyword evidence="6 8" id="KW-0807">Transducer</keyword>
<dbReference type="PRINTS" id="PR00260">
    <property type="entry name" value="CHEMTRNSDUCR"/>
</dbReference>
<keyword evidence="2" id="KW-1003">Cell membrane</keyword>
<dbReference type="Proteomes" id="UP000273252">
    <property type="component" value="Unassembled WGS sequence"/>
</dbReference>
<dbReference type="CDD" id="cd11386">
    <property type="entry name" value="MCP_signal"/>
    <property type="match status" value="1"/>
</dbReference>
<dbReference type="FunFam" id="1.10.287.950:FF:000001">
    <property type="entry name" value="Methyl-accepting chemotaxis sensory transducer"/>
    <property type="match status" value="1"/>
</dbReference>
<dbReference type="PANTHER" id="PTHR32089:SF119">
    <property type="entry name" value="METHYL-ACCEPTING CHEMOTAXIS PROTEIN CTPL"/>
    <property type="match status" value="1"/>
</dbReference>
<dbReference type="GO" id="GO:0004888">
    <property type="term" value="F:transmembrane signaling receptor activity"/>
    <property type="evidence" value="ECO:0007669"/>
    <property type="project" value="InterPro"/>
</dbReference>
<dbReference type="GO" id="GO:0007165">
    <property type="term" value="P:signal transduction"/>
    <property type="evidence" value="ECO:0007669"/>
    <property type="project" value="UniProtKB-KW"/>
</dbReference>
<evidence type="ECO:0000259" key="12">
    <source>
        <dbReference type="PROSITE" id="PS50885"/>
    </source>
</evidence>
<evidence type="ECO:0000259" key="10">
    <source>
        <dbReference type="PROSITE" id="PS50111"/>
    </source>
</evidence>
<name>A0A3A6QXX8_9VIBR</name>
<keyword evidence="2" id="KW-0997">Cell inner membrane</keyword>
<evidence type="ECO:0000256" key="1">
    <source>
        <dbReference type="ARBA" id="ARBA00004429"/>
    </source>
</evidence>